<gene>
    <name evidence="2" type="ORF">BT96DRAFT_982162</name>
</gene>
<reference evidence="2" key="1">
    <citation type="journal article" date="2019" name="Environ. Microbiol.">
        <title>Fungal ecological strategies reflected in gene transcription - a case study of two litter decomposers.</title>
        <authorList>
            <person name="Barbi F."/>
            <person name="Kohler A."/>
            <person name="Barry K."/>
            <person name="Baskaran P."/>
            <person name="Daum C."/>
            <person name="Fauchery L."/>
            <person name="Ihrmark K."/>
            <person name="Kuo A."/>
            <person name="LaButti K."/>
            <person name="Lipzen A."/>
            <person name="Morin E."/>
            <person name="Grigoriev I.V."/>
            <person name="Henrissat B."/>
            <person name="Lindahl B."/>
            <person name="Martin F."/>
        </authorList>
    </citation>
    <scope>NUCLEOTIDE SEQUENCE</scope>
    <source>
        <strain evidence="2">JB14</strain>
    </source>
</reference>
<evidence type="ECO:0000313" key="2">
    <source>
        <dbReference type="EMBL" id="KAE9385028.1"/>
    </source>
</evidence>
<dbReference type="OrthoDB" id="3033315at2759"/>
<organism evidence="2 3">
    <name type="scientific">Gymnopus androsaceus JB14</name>
    <dbReference type="NCBI Taxonomy" id="1447944"/>
    <lineage>
        <taxon>Eukaryota</taxon>
        <taxon>Fungi</taxon>
        <taxon>Dikarya</taxon>
        <taxon>Basidiomycota</taxon>
        <taxon>Agaricomycotina</taxon>
        <taxon>Agaricomycetes</taxon>
        <taxon>Agaricomycetidae</taxon>
        <taxon>Agaricales</taxon>
        <taxon>Marasmiineae</taxon>
        <taxon>Omphalotaceae</taxon>
        <taxon>Gymnopus</taxon>
    </lineage>
</organism>
<evidence type="ECO:0000256" key="1">
    <source>
        <dbReference type="SAM" id="MobiDB-lite"/>
    </source>
</evidence>
<dbReference type="EMBL" id="ML770042">
    <property type="protein sequence ID" value="KAE9385028.1"/>
    <property type="molecule type" value="Genomic_DNA"/>
</dbReference>
<feature type="region of interest" description="Disordered" evidence="1">
    <location>
        <begin position="141"/>
        <end position="183"/>
    </location>
</feature>
<protein>
    <submittedName>
        <fullName evidence="2">Uncharacterized protein</fullName>
    </submittedName>
</protein>
<feature type="compositionally biased region" description="Basic and acidic residues" evidence="1">
    <location>
        <begin position="146"/>
        <end position="155"/>
    </location>
</feature>
<accession>A0A6A4GHS4</accession>
<keyword evidence="3" id="KW-1185">Reference proteome</keyword>
<evidence type="ECO:0000313" key="3">
    <source>
        <dbReference type="Proteomes" id="UP000799118"/>
    </source>
</evidence>
<feature type="compositionally biased region" description="Polar residues" evidence="1">
    <location>
        <begin position="169"/>
        <end position="183"/>
    </location>
</feature>
<sequence>MSWHNFTEDRCIERLVEEATYIEAKSGQLSPRLSTWCGVAVKKLSDEVKIVANIVSQEYTTAPGSIRKSEMLSHLEGRLRELIECDNGKCEKLLDTLNEGSVVVRIVLRTQHSKKIKSYHDRVKRIRAELETTITRMKISWGQHADTSRGSRTEEQPNLVVGRHPPATTPTLGQIAPASTNGSNRLVVNNNSGDEGEGAILVQPMSQTFSTPLPGLLINEITVADASPRQAGAETLSSPFTETITPTQEAPSASLRVGNMSLNTVGNDVNNSTTNDHSWHTGNGNSVILNIEFNIEHMVFNLFG</sequence>
<dbReference type="AlphaFoldDB" id="A0A6A4GHS4"/>
<proteinExistence type="predicted"/>
<dbReference type="Proteomes" id="UP000799118">
    <property type="component" value="Unassembled WGS sequence"/>
</dbReference>
<name>A0A6A4GHS4_9AGAR</name>